<keyword evidence="5 9" id="KW-0238">DNA-binding</keyword>
<dbReference type="FunFam" id="1.10.565.10:FF:000057">
    <property type="entry name" value="Retinoid x receptor"/>
    <property type="match status" value="1"/>
</dbReference>
<keyword evidence="7 9" id="KW-0675">Receptor</keyword>
<comment type="similarity">
    <text evidence="9">Belongs to the nuclear hormone receptor family.</text>
</comment>
<dbReference type="InterPro" id="IPR001723">
    <property type="entry name" value="Nuclear_hrmn_rcpt"/>
</dbReference>
<dbReference type="GO" id="GO:0004879">
    <property type="term" value="F:nuclear receptor activity"/>
    <property type="evidence" value="ECO:0007669"/>
    <property type="project" value="TreeGrafter"/>
</dbReference>
<dbReference type="PROSITE" id="PS51843">
    <property type="entry name" value="NR_LBD"/>
    <property type="match status" value="1"/>
</dbReference>
<evidence type="ECO:0000256" key="5">
    <source>
        <dbReference type="ARBA" id="ARBA00023125"/>
    </source>
</evidence>
<comment type="subcellular location">
    <subcellularLocation>
        <location evidence="9">Nucleus</location>
    </subcellularLocation>
</comment>
<keyword evidence="3 9" id="KW-0862">Zinc</keyword>
<evidence type="ECO:0000259" key="11">
    <source>
        <dbReference type="PROSITE" id="PS51030"/>
    </source>
</evidence>
<keyword evidence="4 9" id="KW-0805">Transcription regulation</keyword>
<organism evidence="13">
    <name type="scientific">Daphnia magna</name>
    <dbReference type="NCBI Taxonomy" id="35525"/>
    <lineage>
        <taxon>Eukaryota</taxon>
        <taxon>Metazoa</taxon>
        <taxon>Ecdysozoa</taxon>
        <taxon>Arthropoda</taxon>
        <taxon>Crustacea</taxon>
        <taxon>Branchiopoda</taxon>
        <taxon>Diplostraca</taxon>
        <taxon>Cladocera</taxon>
        <taxon>Anomopoda</taxon>
        <taxon>Daphniidae</taxon>
        <taxon>Daphnia</taxon>
    </lineage>
</organism>
<feature type="domain" description="Nuclear receptor" evidence="11">
    <location>
        <begin position="45"/>
        <end position="122"/>
    </location>
</feature>
<dbReference type="InterPro" id="IPR001628">
    <property type="entry name" value="Znf_hrmn_rcpt"/>
</dbReference>
<evidence type="ECO:0000256" key="1">
    <source>
        <dbReference type="ARBA" id="ARBA00022723"/>
    </source>
</evidence>
<evidence type="ECO:0000256" key="10">
    <source>
        <dbReference type="SAM" id="MobiDB-lite"/>
    </source>
</evidence>
<feature type="compositionally biased region" description="Low complexity" evidence="10">
    <location>
        <begin position="531"/>
        <end position="553"/>
    </location>
</feature>
<evidence type="ECO:0000256" key="9">
    <source>
        <dbReference type="RuleBase" id="RU004334"/>
    </source>
</evidence>
<evidence type="ECO:0000256" key="8">
    <source>
        <dbReference type="ARBA" id="ARBA00023242"/>
    </source>
</evidence>
<evidence type="ECO:0000256" key="2">
    <source>
        <dbReference type="ARBA" id="ARBA00022771"/>
    </source>
</evidence>
<evidence type="ECO:0000256" key="4">
    <source>
        <dbReference type="ARBA" id="ARBA00023015"/>
    </source>
</evidence>
<evidence type="ECO:0000259" key="12">
    <source>
        <dbReference type="PROSITE" id="PS51843"/>
    </source>
</evidence>
<dbReference type="PROSITE" id="PS51030">
    <property type="entry name" value="NUCLEAR_REC_DBD_2"/>
    <property type="match status" value="1"/>
</dbReference>
<keyword evidence="2 9" id="KW-0863">Zinc-finger</keyword>
<dbReference type="PRINTS" id="PR00047">
    <property type="entry name" value="STROIDFINGER"/>
</dbReference>
<dbReference type="InterPro" id="IPR013088">
    <property type="entry name" value="Znf_NHR/GATA"/>
</dbReference>
<dbReference type="InterPro" id="IPR000536">
    <property type="entry name" value="Nucl_hrmn_rcpt_lig-bd"/>
</dbReference>
<dbReference type="GO" id="GO:0030154">
    <property type="term" value="P:cell differentiation"/>
    <property type="evidence" value="ECO:0007669"/>
    <property type="project" value="TreeGrafter"/>
</dbReference>
<proteinExistence type="evidence at transcript level"/>
<dbReference type="GO" id="GO:0000978">
    <property type="term" value="F:RNA polymerase II cis-regulatory region sequence-specific DNA binding"/>
    <property type="evidence" value="ECO:0007669"/>
    <property type="project" value="TreeGrafter"/>
</dbReference>
<keyword evidence="6 9" id="KW-0804">Transcription</keyword>
<dbReference type="Gene3D" id="1.10.565.10">
    <property type="entry name" value="Retinoid X Receptor"/>
    <property type="match status" value="1"/>
</dbReference>
<dbReference type="SUPFAM" id="SSF48508">
    <property type="entry name" value="Nuclear receptor ligand-binding domain"/>
    <property type="match status" value="1"/>
</dbReference>
<sequence length="587" mass="66394">MERLYSDGGSSDSSSYPEYRYNSTSSSVVLDSGATAANSGRNGGVKYCGVCGDIAKSYHFGGLSCDSCKAFFRRSVQNDNYLHFQCCHRGQCVISLSNRKSCQYCRMKRCFAIGMEKSWVMTEDERKALMKARAEKKTSKRSPTTSSSSSNVSSQNLNSSSNSSGGEQSPSVAPSNEYEPQVERMIDFMAPLEIKEIESIVTKYMHAYQHVPYRSELRFFDNDRPGVQVMEMFGTLIRRFAFYARLMADFSSLPFHDQSILLKGGVLEMCLPRGALVFDPETNRWPTANMSMYKDMPILKLDNIVHLTSSRLFQMHLDFISCIRQMSVDEPTIMLLILIVLFTPERTGLVHTDWIEKFQSYYTTLLEHYLNWRFGTTKAKFIFGKMLTKLSDLRELSDTHNHHNLRLGNDEVSSIQNQLNTLKLNPYPELKVIHDGNEASAPAENTYHPPYSNSPTLNAKEISNCLSDVELAGTSSAESSSYQQAPVLPVSTHSSYTERQLEQQAYQQQGCQTGQTRGYNAQQLQTQFLAQQQMAPPQQPPTSQAYQQPPTSQDTNNNQPARDTNNHRPARDTNNHHRPAKDTNKLQ</sequence>
<gene>
    <name evidence="13" type="primary">HR97a</name>
</gene>
<dbReference type="SUPFAM" id="SSF57716">
    <property type="entry name" value="Glucocorticoid receptor-like (DNA-binding domain)"/>
    <property type="match status" value="1"/>
</dbReference>
<dbReference type="PANTHER" id="PTHR24082:SF482">
    <property type="entry name" value="NUCLEAR RECEPTOR"/>
    <property type="match status" value="1"/>
</dbReference>
<keyword evidence="1 9" id="KW-0479">Metal-binding</keyword>
<dbReference type="AlphaFoldDB" id="I2ECA9"/>
<dbReference type="GO" id="GO:0008270">
    <property type="term" value="F:zinc ion binding"/>
    <property type="evidence" value="ECO:0007669"/>
    <property type="project" value="UniProtKB-KW"/>
</dbReference>
<feature type="region of interest" description="Disordered" evidence="10">
    <location>
        <begin position="130"/>
        <end position="177"/>
    </location>
</feature>
<dbReference type="FunFam" id="3.30.50.10:FF:000052">
    <property type="entry name" value="Retinoid x receptor"/>
    <property type="match status" value="1"/>
</dbReference>
<evidence type="ECO:0000313" key="13">
    <source>
        <dbReference type="EMBL" id="AFJ97306.1"/>
    </source>
</evidence>
<dbReference type="PROSITE" id="PS00031">
    <property type="entry name" value="NUCLEAR_REC_DBD_1"/>
    <property type="match status" value="1"/>
</dbReference>
<evidence type="ECO:0000256" key="6">
    <source>
        <dbReference type="ARBA" id="ARBA00023163"/>
    </source>
</evidence>
<evidence type="ECO:0000256" key="3">
    <source>
        <dbReference type="ARBA" id="ARBA00022833"/>
    </source>
</evidence>
<keyword evidence="8 9" id="KW-0539">Nucleus</keyword>
<feature type="region of interest" description="Disordered" evidence="10">
    <location>
        <begin position="531"/>
        <end position="587"/>
    </location>
</feature>
<dbReference type="SMART" id="SM00430">
    <property type="entry name" value="HOLI"/>
    <property type="match status" value="1"/>
</dbReference>
<accession>I2ECA9</accession>
<dbReference type="Gene3D" id="3.30.50.10">
    <property type="entry name" value="Erythroid Transcription Factor GATA-1, subunit A"/>
    <property type="match status" value="1"/>
</dbReference>
<feature type="domain" description="NR LBD" evidence="12">
    <location>
        <begin position="196"/>
        <end position="426"/>
    </location>
</feature>
<evidence type="ECO:0000256" key="7">
    <source>
        <dbReference type="ARBA" id="ARBA00023170"/>
    </source>
</evidence>
<dbReference type="EMBL" id="JQ678702">
    <property type="protein sequence ID" value="AFJ97306.1"/>
    <property type="molecule type" value="mRNA"/>
</dbReference>
<dbReference type="InterPro" id="IPR035500">
    <property type="entry name" value="NHR-like_dom_sf"/>
</dbReference>
<dbReference type="GO" id="GO:0005634">
    <property type="term" value="C:nucleus"/>
    <property type="evidence" value="ECO:0007669"/>
    <property type="project" value="UniProtKB-SubCell"/>
</dbReference>
<dbReference type="GO" id="GO:0045944">
    <property type="term" value="P:positive regulation of transcription by RNA polymerase II"/>
    <property type="evidence" value="ECO:0007669"/>
    <property type="project" value="TreeGrafter"/>
</dbReference>
<dbReference type="InterPro" id="IPR050234">
    <property type="entry name" value="Nuclear_hormone_rcpt_NR1"/>
</dbReference>
<reference evidence="13" key="1">
    <citation type="journal article" date="2014" name="Gen. Comp. Endocrinol.">
        <title>The HR97 (NR1L) group of nuclear receptors: a new group of nuclear receptors discovered in Daphnia species.</title>
        <authorList>
            <person name="Li Y."/>
            <person name="Ginjupalli G.K."/>
            <person name="Baldwin W.S."/>
        </authorList>
    </citation>
    <scope>NUCLEOTIDE SEQUENCE</scope>
</reference>
<feature type="compositionally biased region" description="Low complexity" evidence="10">
    <location>
        <begin position="142"/>
        <end position="172"/>
    </location>
</feature>
<feature type="compositionally biased region" description="Basic and acidic residues" evidence="10">
    <location>
        <begin position="564"/>
        <end position="587"/>
    </location>
</feature>
<dbReference type="Pfam" id="PF00105">
    <property type="entry name" value="zf-C4"/>
    <property type="match status" value="1"/>
</dbReference>
<dbReference type="OrthoDB" id="6159439at2759"/>
<dbReference type="PRINTS" id="PR00398">
    <property type="entry name" value="STRDHORMONER"/>
</dbReference>
<feature type="compositionally biased region" description="Polar residues" evidence="10">
    <location>
        <begin position="554"/>
        <end position="563"/>
    </location>
</feature>
<dbReference type="GO" id="GO:0000122">
    <property type="term" value="P:negative regulation of transcription by RNA polymerase II"/>
    <property type="evidence" value="ECO:0007669"/>
    <property type="project" value="TreeGrafter"/>
</dbReference>
<protein>
    <submittedName>
        <fullName evidence="13">Hormone receptor-like 97a</fullName>
    </submittedName>
</protein>
<dbReference type="SMART" id="SM00399">
    <property type="entry name" value="ZnF_C4"/>
    <property type="match status" value="1"/>
</dbReference>
<name>I2ECA9_9CRUS</name>
<dbReference type="Pfam" id="PF00104">
    <property type="entry name" value="Hormone_recep"/>
    <property type="match status" value="1"/>
</dbReference>
<dbReference type="PANTHER" id="PTHR24082">
    <property type="entry name" value="NUCLEAR HORMONE RECEPTOR"/>
    <property type="match status" value="1"/>
</dbReference>